<proteinExistence type="predicted"/>
<evidence type="ECO:0000313" key="2">
    <source>
        <dbReference type="EMBL" id="PQM48092.1"/>
    </source>
</evidence>
<feature type="compositionally biased region" description="Basic and acidic residues" evidence="1">
    <location>
        <begin position="185"/>
        <end position="215"/>
    </location>
</feature>
<name>A0A2S8BN34_9MYCO</name>
<evidence type="ECO:0000313" key="3">
    <source>
        <dbReference type="Proteomes" id="UP000238296"/>
    </source>
</evidence>
<dbReference type="AlphaFoldDB" id="A0A2S8BN34"/>
<feature type="region of interest" description="Disordered" evidence="1">
    <location>
        <begin position="233"/>
        <end position="386"/>
    </location>
</feature>
<comment type="caution">
    <text evidence="2">The sequence shown here is derived from an EMBL/GenBank/DDBJ whole genome shotgun (WGS) entry which is preliminary data.</text>
</comment>
<feature type="region of interest" description="Disordered" evidence="1">
    <location>
        <begin position="173"/>
        <end position="215"/>
    </location>
</feature>
<feature type="compositionally biased region" description="Basic and acidic residues" evidence="1">
    <location>
        <begin position="324"/>
        <end position="336"/>
    </location>
</feature>
<reference evidence="2 3" key="1">
    <citation type="journal article" date="2017" name="Int. J. Syst. Evol. Microbiol.">
        <title>Mycobacterium talmoniae sp. nov., a slowly growing mycobacterium isolated from human respiratory samples.</title>
        <authorList>
            <person name="Davidson R.M."/>
            <person name="DeGroote M.A."/>
            <person name="Marola J.L."/>
            <person name="Buss S."/>
            <person name="Jones V."/>
            <person name="McNeil M.R."/>
            <person name="Freifeld A.G."/>
            <person name="Elaine Epperson L."/>
            <person name="Hasan N.A."/>
            <person name="Jackson M."/>
            <person name="Iwen P.C."/>
            <person name="Salfinger M."/>
            <person name="Strong M."/>
        </authorList>
    </citation>
    <scope>NUCLEOTIDE SEQUENCE [LARGE SCALE GENOMIC DNA]</scope>
    <source>
        <strain evidence="2 3">ATCC BAA-2683</strain>
    </source>
</reference>
<evidence type="ECO:0000256" key="1">
    <source>
        <dbReference type="SAM" id="MobiDB-lite"/>
    </source>
</evidence>
<organism evidence="2 3">
    <name type="scientific">Mycobacterium talmoniae</name>
    <dbReference type="NCBI Taxonomy" id="1858794"/>
    <lineage>
        <taxon>Bacteria</taxon>
        <taxon>Bacillati</taxon>
        <taxon>Actinomycetota</taxon>
        <taxon>Actinomycetes</taxon>
        <taxon>Mycobacteriales</taxon>
        <taxon>Mycobacteriaceae</taxon>
        <taxon>Mycobacterium</taxon>
    </lineage>
</organism>
<sequence>MIPGDGLGRVGAQRAGRRLRAVGGVVVERHLETGHLVDVLGHRVDAGVDGAVEHHGPGVLAEPLQVGGAQLGAVAVAQVVDLLLAQRLTHHVHIPGGGDGAHVAQEVQPHPVRARLSQLLVDALDVGDPGRAVVDHRFAPERVELGVGAAPQLRGGMPDAARIEPDQVEVAADRGLRQRRAHPGHRVDGRGARPARVDQQRPDPLPGRRDPDHRQLGLLAVGMVVVDRHRHPGAARGGQVAGGTDERRAAAPPRLRRRRPRLGGLAGIRGGVRGRHRGHHRGQRKGEQRRAQQSHAPHACHRRMAGGAGGSRKRHAWVSNHRPAAREGILRRDTRASRRRIQPRRDGPVSTWRPPAARCRRSGRRRRTCRRSRCPRTPRCAGCPRR</sequence>
<gene>
    <name evidence="2" type="ORF">C1Y40_01688</name>
</gene>
<dbReference type="Proteomes" id="UP000238296">
    <property type="component" value="Unassembled WGS sequence"/>
</dbReference>
<dbReference type="EMBL" id="PPEA01000245">
    <property type="protein sequence ID" value="PQM48092.1"/>
    <property type="molecule type" value="Genomic_DNA"/>
</dbReference>
<accession>A0A2S8BN34</accession>
<protein>
    <submittedName>
        <fullName evidence="2">Uncharacterized protein</fullName>
    </submittedName>
</protein>
<feature type="compositionally biased region" description="Basic residues" evidence="1">
    <location>
        <begin position="358"/>
        <end position="376"/>
    </location>
</feature>
<feature type="compositionally biased region" description="Basic residues" evidence="1">
    <location>
        <begin position="272"/>
        <end position="283"/>
    </location>
</feature>